<feature type="compositionally biased region" description="Low complexity" evidence="1">
    <location>
        <begin position="157"/>
        <end position="176"/>
    </location>
</feature>
<name>A0A9P6Y385_9FUNG</name>
<comment type="caution">
    <text evidence="2">The sequence shown here is derived from an EMBL/GenBank/DDBJ whole genome shotgun (WGS) entry which is preliminary data.</text>
</comment>
<protein>
    <submittedName>
        <fullName evidence="2">Uncharacterized protein</fullName>
    </submittedName>
</protein>
<keyword evidence="3" id="KW-1185">Reference proteome</keyword>
<feature type="region of interest" description="Disordered" evidence="1">
    <location>
        <begin position="138"/>
        <end position="184"/>
    </location>
</feature>
<feature type="region of interest" description="Disordered" evidence="1">
    <location>
        <begin position="1"/>
        <end position="23"/>
    </location>
</feature>
<gene>
    <name evidence="2" type="ORF">G6F50_014721</name>
</gene>
<proteinExistence type="predicted"/>
<reference evidence="2 3" key="1">
    <citation type="journal article" date="2020" name="Microb. Genom.">
        <title>Genetic diversity of clinical and environmental Mucorales isolates obtained from an investigation of mucormycosis cases among solid organ transplant recipients.</title>
        <authorList>
            <person name="Nguyen M.H."/>
            <person name="Kaul D."/>
            <person name="Muto C."/>
            <person name="Cheng S.J."/>
            <person name="Richter R.A."/>
            <person name="Bruno V.M."/>
            <person name="Liu G."/>
            <person name="Beyhan S."/>
            <person name="Sundermann A.J."/>
            <person name="Mounaud S."/>
            <person name="Pasculle A.W."/>
            <person name="Nierman W.C."/>
            <person name="Driscoll E."/>
            <person name="Cumbie R."/>
            <person name="Clancy C.J."/>
            <person name="Dupont C.L."/>
        </authorList>
    </citation>
    <scope>NUCLEOTIDE SEQUENCE [LARGE SCALE GENOMIC DNA]</scope>
    <source>
        <strain evidence="2 3">GL24</strain>
    </source>
</reference>
<evidence type="ECO:0000256" key="1">
    <source>
        <dbReference type="SAM" id="MobiDB-lite"/>
    </source>
</evidence>
<evidence type="ECO:0000313" key="3">
    <source>
        <dbReference type="Proteomes" id="UP000740926"/>
    </source>
</evidence>
<feature type="compositionally biased region" description="Basic and acidic residues" evidence="1">
    <location>
        <begin position="1"/>
        <end position="14"/>
    </location>
</feature>
<evidence type="ECO:0000313" key="2">
    <source>
        <dbReference type="EMBL" id="KAG1538124.1"/>
    </source>
</evidence>
<dbReference type="AlphaFoldDB" id="A0A9P6Y385"/>
<accession>A0A9P6Y385</accession>
<organism evidence="2 3">
    <name type="scientific">Rhizopus delemar</name>
    <dbReference type="NCBI Taxonomy" id="936053"/>
    <lineage>
        <taxon>Eukaryota</taxon>
        <taxon>Fungi</taxon>
        <taxon>Fungi incertae sedis</taxon>
        <taxon>Mucoromycota</taxon>
        <taxon>Mucoromycotina</taxon>
        <taxon>Mucoromycetes</taxon>
        <taxon>Mucorales</taxon>
        <taxon>Mucorineae</taxon>
        <taxon>Rhizopodaceae</taxon>
        <taxon>Rhizopus</taxon>
    </lineage>
</organism>
<dbReference type="Proteomes" id="UP000740926">
    <property type="component" value="Unassembled WGS sequence"/>
</dbReference>
<sequence>MPHRAAHEGEVERRSRQRTPLEQAAHGDQRVVLAGVLLRDLDALAVFLLVLELEQVGRPQARTDLGGAVGVEQRRQPRARTDRHVMAALRADLQVLFQLRTVQRAAAVAALFPQALGDAALLAGGVVGADAGRHQLAEPTHAGGHFRSGRPGGRKGGQSSSAAPARAPLAVPGPAGKNHAGTYV</sequence>
<dbReference type="EMBL" id="JAANIU010007343">
    <property type="protein sequence ID" value="KAG1538124.1"/>
    <property type="molecule type" value="Genomic_DNA"/>
</dbReference>